<feature type="transmembrane region" description="Helical" evidence="8">
    <location>
        <begin position="451"/>
        <end position="472"/>
    </location>
</feature>
<dbReference type="FunCoup" id="D2VEI5">
    <property type="interactions" value="255"/>
</dbReference>
<keyword evidence="5" id="KW-0029">Amino-acid transport</keyword>
<keyword evidence="11" id="KW-1185">Reference proteome</keyword>
<feature type="transmembrane region" description="Helical" evidence="8">
    <location>
        <begin position="560"/>
        <end position="583"/>
    </location>
</feature>
<dbReference type="KEGG" id="ngr:NAEGRDRAFT_67290"/>
<evidence type="ECO:0000256" key="8">
    <source>
        <dbReference type="SAM" id="Phobius"/>
    </source>
</evidence>
<dbReference type="GeneID" id="8850197"/>
<feature type="transmembrane region" description="Helical" evidence="8">
    <location>
        <begin position="303"/>
        <end position="321"/>
    </location>
</feature>
<dbReference type="InParanoid" id="D2VEI5"/>
<dbReference type="Pfam" id="PF01490">
    <property type="entry name" value="Aa_trans"/>
    <property type="match status" value="1"/>
</dbReference>
<dbReference type="VEuPathDB" id="AmoebaDB:NAEGRDRAFT_67290"/>
<dbReference type="AlphaFoldDB" id="D2VEI5"/>
<evidence type="ECO:0000256" key="1">
    <source>
        <dbReference type="ARBA" id="ARBA00004141"/>
    </source>
</evidence>
<sequence>MAPHQYHFNTMDSSETTTGSSIIVSPTFDQAFSYQPSAGILINNNSSNHHGNSVEQNGMYYSAPNYDDIQAGSYPPKSKKKSLFSKIFNKKNHEDQEEEVVFFDSTGQRVPIDTTRRTDEGSTLVVNDMNHDYFVPKKKSTNSLENVNSINTSNENLPDEEKEARKLKRKQRQDKLWKELMSMKKTGLFFSIWNLINDVISPGTVSMPQVVASSGLYMSIIWFVLFGVVTAFTLCLVYELSRRHLKTTLPELAMLGFGKIGFFLTCVFIFFFNFGGACAQLLMFGQVVPDLLAYAFDSDSIFLSRRAILIYLAVALLPIALQKRLGSFAFFSFAAVFSVFAVTAIVNYELLFGPKRYIPHDRQEAFQFVHPKFMSSLGNLAYIYICHDMSFHVFQELRRATRLRYYIVVFATVIMTVICCTAMGIGGYLIFWDRNLEEANVLDLFPKNVTAAIVGRMFLTVSIVFSIPYSAFMPRNSIILVIEVLFEDWYNSKNGIIGCWPKKKTSTETNALLNNNPDLDENGVSKKAKQLKKSVIHYCATFFVMGLALVIALSVTDLGIVFNITGGVSACSMAYILPCLLALKLEPGRFTILKICSALTLLMGLVIMGSTIYSVIDSLIHK</sequence>
<evidence type="ECO:0000313" key="10">
    <source>
        <dbReference type="EMBL" id="EFC44886.1"/>
    </source>
</evidence>
<comment type="subcellular location">
    <subcellularLocation>
        <location evidence="1">Membrane</location>
        <topology evidence="1">Multi-pass membrane protein</topology>
    </subcellularLocation>
</comment>
<comment type="similarity">
    <text evidence="2">Belongs to the amino acid/polyamine transporter 2 family.</text>
</comment>
<dbReference type="STRING" id="5762.D2VEI5"/>
<feature type="transmembrane region" description="Helical" evidence="8">
    <location>
        <begin position="328"/>
        <end position="348"/>
    </location>
</feature>
<name>D2VEI5_NAEGR</name>
<feature type="transmembrane region" description="Helical" evidence="8">
    <location>
        <begin position="260"/>
        <end position="283"/>
    </location>
</feature>
<dbReference type="InterPro" id="IPR013057">
    <property type="entry name" value="AA_transpt_TM"/>
</dbReference>
<dbReference type="PANTHER" id="PTHR22950:SF458">
    <property type="entry name" value="SODIUM-COUPLED NEUTRAL AMINO ACID TRANSPORTER 11-RELATED"/>
    <property type="match status" value="1"/>
</dbReference>
<reference evidence="10 11" key="1">
    <citation type="journal article" date="2010" name="Cell">
        <title>The genome of Naegleria gruberi illuminates early eukaryotic versatility.</title>
        <authorList>
            <person name="Fritz-Laylin L.K."/>
            <person name="Prochnik S.E."/>
            <person name="Ginger M.L."/>
            <person name="Dacks J.B."/>
            <person name="Carpenter M.L."/>
            <person name="Field M.C."/>
            <person name="Kuo A."/>
            <person name="Paredez A."/>
            <person name="Chapman J."/>
            <person name="Pham J."/>
            <person name="Shu S."/>
            <person name="Neupane R."/>
            <person name="Cipriano M."/>
            <person name="Mancuso J."/>
            <person name="Tu H."/>
            <person name="Salamov A."/>
            <person name="Lindquist E."/>
            <person name="Shapiro H."/>
            <person name="Lucas S."/>
            <person name="Grigoriev I.V."/>
            <person name="Cande W.Z."/>
            <person name="Fulton C."/>
            <person name="Rokhsar D.S."/>
            <person name="Dawson S.C."/>
        </authorList>
    </citation>
    <scope>NUCLEOTIDE SEQUENCE [LARGE SCALE GENOMIC DNA]</scope>
    <source>
        <strain evidence="10 11">NEG-M</strain>
    </source>
</reference>
<evidence type="ECO:0000256" key="5">
    <source>
        <dbReference type="ARBA" id="ARBA00022970"/>
    </source>
</evidence>
<feature type="domain" description="Amino acid transporter transmembrane" evidence="9">
    <location>
        <begin position="187"/>
        <end position="616"/>
    </location>
</feature>
<protein>
    <submittedName>
        <fullName evidence="10">Predicted protein</fullName>
    </submittedName>
</protein>
<evidence type="ECO:0000256" key="7">
    <source>
        <dbReference type="ARBA" id="ARBA00023136"/>
    </source>
</evidence>
<proteinExistence type="inferred from homology"/>
<dbReference type="OMA" id="TAMACQH"/>
<dbReference type="OrthoDB" id="28208at2759"/>
<keyword evidence="6 8" id="KW-1133">Transmembrane helix</keyword>
<evidence type="ECO:0000259" key="9">
    <source>
        <dbReference type="Pfam" id="PF01490"/>
    </source>
</evidence>
<dbReference type="Gene3D" id="1.20.1740.10">
    <property type="entry name" value="Amino acid/polyamine transporter I"/>
    <property type="match status" value="1"/>
</dbReference>
<feature type="transmembrane region" description="Helical" evidence="8">
    <location>
        <begin position="405"/>
        <end position="431"/>
    </location>
</feature>
<dbReference type="EMBL" id="GG738866">
    <property type="protein sequence ID" value="EFC44886.1"/>
    <property type="molecule type" value="Genomic_DNA"/>
</dbReference>
<evidence type="ECO:0000256" key="4">
    <source>
        <dbReference type="ARBA" id="ARBA00022692"/>
    </source>
</evidence>
<dbReference type="Proteomes" id="UP000006671">
    <property type="component" value="Unassembled WGS sequence"/>
</dbReference>
<dbReference type="RefSeq" id="XP_002677630.1">
    <property type="nucleotide sequence ID" value="XM_002677584.1"/>
</dbReference>
<feature type="transmembrane region" description="Helical" evidence="8">
    <location>
        <begin position="216"/>
        <end position="240"/>
    </location>
</feature>
<keyword evidence="3" id="KW-0813">Transport</keyword>
<accession>D2VEI5</accession>
<dbReference type="PANTHER" id="PTHR22950">
    <property type="entry name" value="AMINO ACID TRANSPORTER"/>
    <property type="match status" value="1"/>
</dbReference>
<feature type="transmembrane region" description="Helical" evidence="8">
    <location>
        <begin position="595"/>
        <end position="616"/>
    </location>
</feature>
<evidence type="ECO:0000313" key="11">
    <source>
        <dbReference type="Proteomes" id="UP000006671"/>
    </source>
</evidence>
<evidence type="ECO:0000256" key="3">
    <source>
        <dbReference type="ARBA" id="ARBA00022448"/>
    </source>
</evidence>
<feature type="transmembrane region" description="Helical" evidence="8">
    <location>
        <begin position="368"/>
        <end position="385"/>
    </location>
</feature>
<keyword evidence="7 8" id="KW-0472">Membrane</keyword>
<feature type="transmembrane region" description="Helical" evidence="8">
    <location>
        <begin position="535"/>
        <end position="554"/>
    </location>
</feature>
<gene>
    <name evidence="10" type="ORF">NAEGRDRAFT_67290</name>
</gene>
<organism evidence="11">
    <name type="scientific">Naegleria gruberi</name>
    <name type="common">Amoeba</name>
    <dbReference type="NCBI Taxonomy" id="5762"/>
    <lineage>
        <taxon>Eukaryota</taxon>
        <taxon>Discoba</taxon>
        <taxon>Heterolobosea</taxon>
        <taxon>Tetramitia</taxon>
        <taxon>Eutetramitia</taxon>
        <taxon>Vahlkampfiidae</taxon>
        <taxon>Naegleria</taxon>
    </lineage>
</organism>
<evidence type="ECO:0000256" key="6">
    <source>
        <dbReference type="ARBA" id="ARBA00022989"/>
    </source>
</evidence>
<keyword evidence="4 8" id="KW-0812">Transmembrane</keyword>
<dbReference type="GO" id="GO:0015179">
    <property type="term" value="F:L-amino acid transmembrane transporter activity"/>
    <property type="evidence" value="ECO:0007669"/>
    <property type="project" value="TreeGrafter"/>
</dbReference>
<dbReference type="eggNOG" id="KOG1305">
    <property type="taxonomic scope" value="Eukaryota"/>
</dbReference>
<dbReference type="GO" id="GO:0016020">
    <property type="term" value="C:membrane"/>
    <property type="evidence" value="ECO:0007669"/>
    <property type="project" value="UniProtKB-SubCell"/>
</dbReference>
<evidence type="ECO:0000256" key="2">
    <source>
        <dbReference type="ARBA" id="ARBA00008066"/>
    </source>
</evidence>